<dbReference type="PANTHER" id="PTHR43046:SF15">
    <property type="entry name" value="MUTT_NUDIX FAMILY PROTEIN"/>
    <property type="match status" value="1"/>
</dbReference>
<dbReference type="InParanoid" id="U2FJT7"/>
<protein>
    <submittedName>
        <fullName evidence="4">Nucleoside polyphosphate hydrolase protein</fullName>
        <ecNumber evidence="4">3.6.1.-</ecNumber>
    </submittedName>
</protein>
<keyword evidence="5" id="KW-1185">Reference proteome</keyword>
<dbReference type="InterPro" id="IPR000086">
    <property type="entry name" value="NUDIX_hydrolase_dom"/>
</dbReference>
<dbReference type="Gene3D" id="3.90.79.10">
    <property type="entry name" value="Nucleoside Triphosphate Pyrophosphohydrolase"/>
    <property type="match status" value="1"/>
</dbReference>
<evidence type="ECO:0000256" key="2">
    <source>
        <dbReference type="ARBA" id="ARBA00022801"/>
    </source>
</evidence>
<comment type="cofactor">
    <cofactor evidence="1">
        <name>Mg(2+)</name>
        <dbReference type="ChEBI" id="CHEBI:18420"/>
    </cofactor>
</comment>
<dbReference type="InterPro" id="IPR015797">
    <property type="entry name" value="NUDIX_hydrolase-like_dom_sf"/>
</dbReference>
<gene>
    <name evidence="4" type="ORF">HLPCO_000689</name>
</gene>
<evidence type="ECO:0000313" key="5">
    <source>
        <dbReference type="Proteomes" id="UP000005707"/>
    </source>
</evidence>
<dbReference type="OrthoDB" id="511483at2"/>
<dbReference type="SUPFAM" id="SSF55811">
    <property type="entry name" value="Nudix"/>
    <property type="match status" value="1"/>
</dbReference>
<sequence length="173" mass="20257">MELLKEICTLNDNHYRFNSDALYTIRKAARCVLFNEKNDIALLYVAKHHYHKLPGGGIEQAEDIIEALKREVREEIGVTDLKVEGDLGIVIEYRDLYEPYLMQLSYGYIARVKGEVMDPTFTEREIENGFRVKWLSLDEAIHTLEQDDTSDRMGQYIKIRDLEFLKKARGQLR</sequence>
<dbReference type="Proteomes" id="UP000005707">
    <property type="component" value="Unassembled WGS sequence"/>
</dbReference>
<keyword evidence="2 4" id="KW-0378">Hydrolase</keyword>
<name>U2FJT7_9MOLU</name>
<feature type="domain" description="Nudix hydrolase" evidence="3">
    <location>
        <begin position="24"/>
        <end position="159"/>
    </location>
</feature>
<dbReference type="AlphaFoldDB" id="U2FJT7"/>
<reference evidence="4 5" key="1">
    <citation type="journal article" date="2011" name="J. Bacteriol.">
        <title>Genome sequence of Haloplasma contractile, an unusual contractile bacterium from a deep-sea anoxic brine lake.</title>
        <authorList>
            <person name="Antunes A."/>
            <person name="Alam I."/>
            <person name="El Dorry H."/>
            <person name="Siam R."/>
            <person name="Robertson A."/>
            <person name="Bajic V.B."/>
            <person name="Stingl U."/>
        </authorList>
    </citation>
    <scope>NUCLEOTIDE SEQUENCE [LARGE SCALE GENOMIC DNA]</scope>
    <source>
        <strain evidence="4 5">SSD-17B</strain>
    </source>
</reference>
<accession>U2FJT7</accession>
<comment type="caution">
    <text evidence="4">The sequence shown here is derived from an EMBL/GenBank/DDBJ whole genome shotgun (WGS) entry which is preliminary data.</text>
</comment>
<dbReference type="RefSeq" id="WP_008826910.1">
    <property type="nucleotide sequence ID" value="NZ_AFNU02000002.1"/>
</dbReference>
<evidence type="ECO:0000259" key="3">
    <source>
        <dbReference type="PROSITE" id="PS51462"/>
    </source>
</evidence>
<organism evidence="4 5">
    <name type="scientific">Haloplasma contractile SSD-17B</name>
    <dbReference type="NCBI Taxonomy" id="1033810"/>
    <lineage>
        <taxon>Bacteria</taxon>
        <taxon>Bacillati</taxon>
        <taxon>Mycoplasmatota</taxon>
        <taxon>Mollicutes</taxon>
        <taxon>Haloplasmatales</taxon>
        <taxon>Haloplasmataceae</taxon>
        <taxon>Haloplasma</taxon>
    </lineage>
</organism>
<evidence type="ECO:0000256" key="1">
    <source>
        <dbReference type="ARBA" id="ARBA00001946"/>
    </source>
</evidence>
<dbReference type="InterPro" id="IPR020084">
    <property type="entry name" value="NUDIX_hydrolase_CS"/>
</dbReference>
<dbReference type="Pfam" id="PF00293">
    <property type="entry name" value="NUDIX"/>
    <property type="match status" value="1"/>
</dbReference>
<dbReference type="EMBL" id="AFNU02000002">
    <property type="protein sequence ID" value="ERJ13080.1"/>
    <property type="molecule type" value="Genomic_DNA"/>
</dbReference>
<dbReference type="eggNOG" id="COG1051">
    <property type="taxonomic scope" value="Bacteria"/>
</dbReference>
<dbReference type="PROSITE" id="PS00893">
    <property type="entry name" value="NUDIX_BOX"/>
    <property type="match status" value="1"/>
</dbReference>
<dbReference type="PROSITE" id="PS51462">
    <property type="entry name" value="NUDIX"/>
    <property type="match status" value="1"/>
</dbReference>
<dbReference type="STRING" id="1033810.HLPCO_000689"/>
<dbReference type="PANTHER" id="PTHR43046">
    <property type="entry name" value="GDP-MANNOSE MANNOSYL HYDROLASE"/>
    <property type="match status" value="1"/>
</dbReference>
<evidence type="ECO:0000313" key="4">
    <source>
        <dbReference type="EMBL" id="ERJ13080.1"/>
    </source>
</evidence>
<reference evidence="4 5" key="2">
    <citation type="journal article" date="2013" name="PLoS ONE">
        <title>INDIGO - INtegrated Data Warehouse of MIcrobial GenOmes with Examples from the Red Sea Extremophiles.</title>
        <authorList>
            <person name="Alam I."/>
            <person name="Antunes A."/>
            <person name="Kamau A.A."/>
            <person name="Ba Alawi W."/>
            <person name="Kalkatawi M."/>
            <person name="Stingl U."/>
            <person name="Bajic V.B."/>
        </authorList>
    </citation>
    <scope>NUCLEOTIDE SEQUENCE [LARGE SCALE GENOMIC DNA]</scope>
    <source>
        <strain evidence="4 5">SSD-17B</strain>
    </source>
</reference>
<proteinExistence type="predicted"/>
<dbReference type="GO" id="GO:0016787">
    <property type="term" value="F:hydrolase activity"/>
    <property type="evidence" value="ECO:0007669"/>
    <property type="project" value="UniProtKB-KW"/>
</dbReference>
<dbReference type="EC" id="3.6.1.-" evidence="4"/>